<evidence type="ECO:0000313" key="4">
    <source>
        <dbReference type="EnsemblMetazoa" id="tetur06g01450.1"/>
    </source>
</evidence>
<dbReference type="Pfam" id="PF05301">
    <property type="entry name" value="Acetyltransf_16"/>
    <property type="match status" value="1"/>
</dbReference>
<feature type="domain" description="N-acetyltransferase" evidence="3">
    <location>
        <begin position="13"/>
        <end position="235"/>
    </location>
</feature>
<dbReference type="EMBL" id="CAEY01001794">
    <property type="status" value="NOT_ANNOTATED_CDS"/>
    <property type="molecule type" value="Genomic_DNA"/>
</dbReference>
<proteinExistence type="predicted"/>
<dbReference type="EnsemblMetazoa" id="tetur06g01450.1">
    <property type="protein sequence ID" value="tetur06g01450.1"/>
    <property type="gene ID" value="tetur06g01450"/>
</dbReference>
<dbReference type="HOGENOM" id="CLU_1176762_0_0_1"/>
<keyword evidence="5" id="KW-1185">Reference proteome</keyword>
<dbReference type="GO" id="GO:0019799">
    <property type="term" value="F:tubulin N-acetyltransferase activity"/>
    <property type="evidence" value="ECO:0007669"/>
    <property type="project" value="InterPro"/>
</dbReference>
<dbReference type="GO" id="GO:0005874">
    <property type="term" value="C:microtubule"/>
    <property type="evidence" value="ECO:0007669"/>
    <property type="project" value="InterPro"/>
</dbReference>
<evidence type="ECO:0000313" key="5">
    <source>
        <dbReference type="Proteomes" id="UP000015104"/>
    </source>
</evidence>
<keyword evidence="1" id="KW-0808">Transferase</keyword>
<reference evidence="5" key="1">
    <citation type="submission" date="2011-08" db="EMBL/GenBank/DDBJ databases">
        <authorList>
            <person name="Rombauts S."/>
        </authorList>
    </citation>
    <scope>NUCLEOTIDE SEQUENCE</scope>
    <source>
        <strain evidence="5">London</strain>
    </source>
</reference>
<dbReference type="PANTHER" id="PTHR12327:SF0">
    <property type="entry name" value="ALPHA-TUBULIN N-ACETYLTRANSFERASE 1"/>
    <property type="match status" value="1"/>
</dbReference>
<evidence type="ECO:0000256" key="1">
    <source>
        <dbReference type="ARBA" id="ARBA00022679"/>
    </source>
</evidence>
<dbReference type="PANTHER" id="PTHR12327">
    <property type="entry name" value="ALPHA-TUBULIN N-ACETYLTRANSFERASE 1"/>
    <property type="match status" value="1"/>
</dbReference>
<dbReference type="eggNOG" id="KOG4601">
    <property type="taxonomic scope" value="Eukaryota"/>
</dbReference>
<dbReference type="STRING" id="32264.T1K6R6"/>
<organism evidence="4 5">
    <name type="scientific">Tetranychus urticae</name>
    <name type="common">Two-spotted spider mite</name>
    <dbReference type="NCBI Taxonomy" id="32264"/>
    <lineage>
        <taxon>Eukaryota</taxon>
        <taxon>Metazoa</taxon>
        <taxon>Ecdysozoa</taxon>
        <taxon>Arthropoda</taxon>
        <taxon>Chelicerata</taxon>
        <taxon>Arachnida</taxon>
        <taxon>Acari</taxon>
        <taxon>Acariformes</taxon>
        <taxon>Trombidiformes</taxon>
        <taxon>Prostigmata</taxon>
        <taxon>Eleutherengona</taxon>
        <taxon>Raphignathae</taxon>
        <taxon>Tetranychoidea</taxon>
        <taxon>Tetranychidae</taxon>
        <taxon>Tetranychus</taxon>
    </lineage>
</organism>
<dbReference type="KEGG" id="tut:107361133"/>
<dbReference type="AlphaFoldDB" id="T1K6R6"/>
<evidence type="ECO:0000256" key="2">
    <source>
        <dbReference type="ARBA" id="ARBA00023315"/>
    </source>
</evidence>
<gene>
    <name evidence="4" type="primary">107361133</name>
</gene>
<dbReference type="OMA" id="KEPITCH"/>
<name>T1K6R6_TETUR</name>
<dbReference type="InterPro" id="IPR007965">
    <property type="entry name" value="GNAT_ATAT"/>
</dbReference>
<dbReference type="PROSITE" id="PS51730">
    <property type="entry name" value="GNAT_ATAT"/>
    <property type="match status" value="1"/>
</dbReference>
<protein>
    <recommendedName>
        <fullName evidence="3">N-acetyltransferase domain-containing protein</fullName>
    </recommendedName>
</protein>
<dbReference type="Proteomes" id="UP000015104">
    <property type="component" value="Unassembled WGS sequence"/>
</dbReference>
<reference evidence="4" key="2">
    <citation type="submission" date="2015-06" db="UniProtKB">
        <authorList>
            <consortium name="EnsemblMetazoa"/>
        </authorList>
    </citation>
    <scope>IDENTIFICATION</scope>
</reference>
<accession>T1K6R6</accession>
<sequence length="236" mass="27038">MAYHHDNYLIVRVDNQSNVNIIDNNSCISNISLSTLSSSSTSLDQKNPESTDSSSELIEAIRQELKSWIDTLGVQSAEAQNLKEPITCHTRFIQGSFRQNSPFKHKDFIYFLVQYNSNSNQLKNDSLNTHSNQQTLQLTANGLIRVGFRNLFLQRGEKLVNVERCFSVLDFFVTRQRQGWGKLLIDAVLRDQSITINNCAFDRPTPVMLSFLGKHFNLATPRKQHNRFVIYDGFFA</sequence>
<dbReference type="OrthoDB" id="447510at2759"/>
<keyword evidence="2" id="KW-0012">Acyltransferase</keyword>
<evidence type="ECO:0000259" key="3">
    <source>
        <dbReference type="PROSITE" id="PS51730"/>
    </source>
</evidence>
<dbReference type="InterPro" id="IPR038746">
    <property type="entry name" value="Atat"/>
</dbReference>
<dbReference type="Gene3D" id="3.40.630.30">
    <property type="match status" value="1"/>
</dbReference>